<dbReference type="Pfam" id="PF07696">
    <property type="entry name" value="7TMR-DISMED2"/>
    <property type="match status" value="1"/>
</dbReference>
<comment type="catalytic activity">
    <reaction evidence="1">
        <text>ATP + protein L-histidine = ADP + protein N-phospho-L-histidine.</text>
        <dbReference type="EC" id="2.7.13.3"/>
    </reaction>
</comment>
<dbReference type="Pfam" id="PF00512">
    <property type="entry name" value="HisKA"/>
    <property type="match status" value="1"/>
</dbReference>
<dbReference type="Pfam" id="PF00072">
    <property type="entry name" value="Response_reg"/>
    <property type="match status" value="1"/>
</dbReference>
<dbReference type="PROSITE" id="PS01124">
    <property type="entry name" value="HTH_ARAC_FAMILY_2"/>
    <property type="match status" value="1"/>
</dbReference>
<keyword evidence="14" id="KW-1185">Reference proteome</keyword>
<dbReference type="GO" id="GO:0000155">
    <property type="term" value="F:phosphorelay sensor kinase activity"/>
    <property type="evidence" value="ECO:0007669"/>
    <property type="project" value="InterPro"/>
</dbReference>
<dbReference type="PANTHER" id="PTHR43547:SF2">
    <property type="entry name" value="HYBRID SIGNAL TRANSDUCTION HISTIDINE KINASE C"/>
    <property type="match status" value="1"/>
</dbReference>
<dbReference type="FunFam" id="3.30.565.10:FF:000006">
    <property type="entry name" value="Sensor histidine kinase WalK"/>
    <property type="match status" value="1"/>
</dbReference>
<evidence type="ECO:0000256" key="3">
    <source>
        <dbReference type="ARBA" id="ARBA00022553"/>
    </source>
</evidence>
<dbReference type="InterPro" id="IPR011622">
    <property type="entry name" value="7TMR_DISM_rcpt_extracell_dom2"/>
</dbReference>
<dbReference type="Gene3D" id="1.10.10.60">
    <property type="entry name" value="Homeodomain-like"/>
    <property type="match status" value="1"/>
</dbReference>
<dbReference type="KEGG" id="sfol:H3H32_28005"/>
<dbReference type="Gene3D" id="3.40.50.2300">
    <property type="match status" value="1"/>
</dbReference>
<evidence type="ECO:0000256" key="6">
    <source>
        <dbReference type="ARBA" id="ARBA00023015"/>
    </source>
</evidence>
<dbReference type="InterPro" id="IPR011006">
    <property type="entry name" value="CheY-like_superfamily"/>
</dbReference>
<dbReference type="Pfam" id="PF12833">
    <property type="entry name" value="HTH_18"/>
    <property type="match status" value="1"/>
</dbReference>
<proteinExistence type="predicted"/>
<keyword evidence="9" id="KW-0472">Membrane</keyword>
<dbReference type="SUPFAM" id="SSF46689">
    <property type="entry name" value="Homeodomain-like"/>
    <property type="match status" value="1"/>
</dbReference>
<dbReference type="EC" id="2.7.13.3" evidence="2"/>
<sequence>MNAWSSIGEQYRIWSSLFLFCLLLQLQAKAQAPVTQLPATQATKPTPIVFQYLVDTTDQLSIEQLTSSQLHWKSPIDQSLILGFTTHPVWCRFTLTQATDTSRNYALELTNFYVDSLTLYQPDSLKGWHVQYAGDWIPFAQRTPPTRYPSVYISVSGKAPQTFYARILSSQHHSYQWRVWDRATFVTNRLPDIERYVMFTLATMLALFQIAMLLLMHQYIVLRSYAIFAFSICLSVLFATGFSGVFFPHSPYWTHTSHYVTVGLLLPTLAYYVIQAFQLPQYMPRLVWIYVGFGTIGLFYAVLSFFVRHPYITWALVGTLAIMLGFTLSLLLVLYLRKIRPAIWNVLAMVVTLPIYTYFYGRNAGFFTGSLSEETIGLIMFVSFASEPFFVVLMLWQATRERINTTNVLQLEQAHRENIQALDRLKTDFFTNVSHELRTPITLLLGPLQTLHSRFPDNELYALMHRNANRLQTLINQLLDLAKLDAHQVKNSPSPGNLTDDIRVWVSLFDSLAQSRSVTLSLRQNQVHWAALYDADKVEKIVTNLLSNAIKHTSAGGLVEVDATYSPTNVTITVRDTGEGMTPEVLSHLFDRFYQASGSHWKDMGTGVGLALTYELVQLLGGTITVKSRPNEGSSFCVTLPIPQGTDLLFSNESDQSNKSSATTQPIQEASVITETLLLSEADLYIDTPDTQTDKPLLLLVEDNDDLRAYVRLILAPYYTLLEASDGQQGLEMALDALPDLIVTDLMMPKLDGLDMCRALRADTRTDHIPLVMLTAKASVQNRLIGFETGADDYLTKPFLPAELLVRLLNLRRRQATQQAYWQRLFASSVSQAEPIAPEEVEAVSQPLPDTSPFIKNLYAILEQHLDQSDFDVDQLADVLAMSSRNLNRKLKALLGFNTRETIRHYRLRRGNDMLEQGIQPTQVAYAVGFGSLSSFGRAYKEQYGYAPSARKHNA</sequence>
<evidence type="ECO:0000256" key="8">
    <source>
        <dbReference type="PROSITE-ProRule" id="PRU00169"/>
    </source>
</evidence>
<feature type="transmembrane region" description="Helical" evidence="9">
    <location>
        <begin position="342"/>
        <end position="361"/>
    </location>
</feature>
<dbReference type="SMART" id="SM00342">
    <property type="entry name" value="HTH_ARAC"/>
    <property type="match status" value="1"/>
</dbReference>
<dbReference type="InterPro" id="IPR011623">
    <property type="entry name" value="7TMR_DISM_rcpt_extracell_dom1"/>
</dbReference>
<name>A0A7G5GSB7_9BACT</name>
<dbReference type="CDD" id="cd17574">
    <property type="entry name" value="REC_OmpR"/>
    <property type="match status" value="1"/>
</dbReference>
<feature type="transmembrane region" description="Helical" evidence="9">
    <location>
        <begin position="196"/>
        <end position="215"/>
    </location>
</feature>
<dbReference type="PROSITE" id="PS50109">
    <property type="entry name" value="HIS_KIN"/>
    <property type="match status" value="1"/>
</dbReference>
<dbReference type="Gene3D" id="1.10.287.130">
    <property type="match status" value="1"/>
</dbReference>
<dbReference type="PRINTS" id="PR00344">
    <property type="entry name" value="BCTRLSENSOR"/>
</dbReference>
<dbReference type="SUPFAM" id="SSF55874">
    <property type="entry name" value="ATPase domain of HSP90 chaperone/DNA topoisomerase II/histidine kinase"/>
    <property type="match status" value="1"/>
</dbReference>
<dbReference type="SUPFAM" id="SSF52172">
    <property type="entry name" value="CheY-like"/>
    <property type="match status" value="1"/>
</dbReference>
<feature type="transmembrane region" description="Helical" evidence="9">
    <location>
        <begin position="376"/>
        <end position="396"/>
    </location>
</feature>
<dbReference type="InterPro" id="IPR036097">
    <property type="entry name" value="HisK_dim/P_sf"/>
</dbReference>
<keyword evidence="5" id="KW-0418">Kinase</keyword>
<keyword evidence="9" id="KW-0812">Transmembrane</keyword>
<feature type="transmembrane region" description="Helical" evidence="9">
    <location>
        <begin position="312"/>
        <end position="335"/>
    </location>
</feature>
<reference evidence="13 14" key="1">
    <citation type="submission" date="2020-07" db="EMBL/GenBank/DDBJ databases">
        <title>Spirosoma foliorum sp. nov., isolated from the leaves on the Nejang mountain Korea, Republic of.</title>
        <authorList>
            <person name="Ho H."/>
            <person name="Lee Y.-J."/>
            <person name="Nurcahyanto D.-A."/>
            <person name="Kim S.-G."/>
        </authorList>
    </citation>
    <scope>NUCLEOTIDE SEQUENCE [LARGE SCALE GENOMIC DNA]</scope>
    <source>
        <strain evidence="13 14">PL0136</strain>
    </source>
</reference>
<dbReference type="SMART" id="SM00388">
    <property type="entry name" value="HisKA"/>
    <property type="match status" value="1"/>
</dbReference>
<evidence type="ECO:0000256" key="5">
    <source>
        <dbReference type="ARBA" id="ARBA00022777"/>
    </source>
</evidence>
<keyword evidence="3 8" id="KW-0597">Phosphoprotein</keyword>
<feature type="transmembrane region" description="Helical" evidence="9">
    <location>
        <begin position="286"/>
        <end position="306"/>
    </location>
</feature>
<dbReference type="PROSITE" id="PS50110">
    <property type="entry name" value="RESPONSE_REGULATORY"/>
    <property type="match status" value="1"/>
</dbReference>
<dbReference type="InterPro" id="IPR003594">
    <property type="entry name" value="HATPase_dom"/>
</dbReference>
<gene>
    <name evidence="13" type="ORF">H3H32_28005</name>
</gene>
<dbReference type="InterPro" id="IPR018060">
    <property type="entry name" value="HTH_AraC"/>
</dbReference>
<keyword evidence="7" id="KW-0804">Transcription</keyword>
<dbReference type="InterPro" id="IPR003661">
    <property type="entry name" value="HisK_dim/P_dom"/>
</dbReference>
<dbReference type="InterPro" id="IPR036890">
    <property type="entry name" value="HATPase_C_sf"/>
</dbReference>
<dbReference type="PANTHER" id="PTHR43547">
    <property type="entry name" value="TWO-COMPONENT HISTIDINE KINASE"/>
    <property type="match status" value="1"/>
</dbReference>
<dbReference type="InterPro" id="IPR004358">
    <property type="entry name" value="Sig_transdc_His_kin-like_C"/>
</dbReference>
<feature type="transmembrane region" description="Helical" evidence="9">
    <location>
        <begin position="253"/>
        <end position="274"/>
    </location>
</feature>
<dbReference type="RefSeq" id="WP_182459037.1">
    <property type="nucleotide sequence ID" value="NZ_CP059732.1"/>
</dbReference>
<evidence type="ECO:0000256" key="7">
    <source>
        <dbReference type="ARBA" id="ARBA00023163"/>
    </source>
</evidence>
<feature type="domain" description="Histidine kinase" evidence="11">
    <location>
        <begin position="432"/>
        <end position="644"/>
    </location>
</feature>
<evidence type="ECO:0000259" key="11">
    <source>
        <dbReference type="PROSITE" id="PS50109"/>
    </source>
</evidence>
<dbReference type="Pfam" id="PF07695">
    <property type="entry name" value="7TMR-DISM_7TM"/>
    <property type="match status" value="1"/>
</dbReference>
<dbReference type="EMBL" id="CP059732">
    <property type="protein sequence ID" value="QMW01759.1"/>
    <property type="molecule type" value="Genomic_DNA"/>
</dbReference>
<dbReference type="Gene3D" id="3.30.565.10">
    <property type="entry name" value="Histidine kinase-like ATPase, C-terminal domain"/>
    <property type="match status" value="1"/>
</dbReference>
<dbReference type="GO" id="GO:0003700">
    <property type="term" value="F:DNA-binding transcription factor activity"/>
    <property type="evidence" value="ECO:0007669"/>
    <property type="project" value="InterPro"/>
</dbReference>
<keyword evidence="9" id="KW-1133">Transmembrane helix</keyword>
<evidence type="ECO:0000256" key="9">
    <source>
        <dbReference type="SAM" id="Phobius"/>
    </source>
</evidence>
<dbReference type="AlphaFoldDB" id="A0A7G5GSB7"/>
<evidence type="ECO:0000259" key="12">
    <source>
        <dbReference type="PROSITE" id="PS50110"/>
    </source>
</evidence>
<dbReference type="InterPro" id="IPR001789">
    <property type="entry name" value="Sig_transdc_resp-reg_receiver"/>
</dbReference>
<feature type="modified residue" description="4-aspartylphosphate" evidence="8">
    <location>
        <position position="745"/>
    </location>
</feature>
<dbReference type="InterPro" id="IPR005467">
    <property type="entry name" value="His_kinase_dom"/>
</dbReference>
<dbReference type="SUPFAM" id="SSF47384">
    <property type="entry name" value="Homodimeric domain of signal transducing histidine kinase"/>
    <property type="match status" value="1"/>
</dbReference>
<protein>
    <recommendedName>
        <fullName evidence="2">histidine kinase</fullName>
        <ecNumber evidence="2">2.7.13.3</ecNumber>
    </recommendedName>
</protein>
<evidence type="ECO:0000313" key="13">
    <source>
        <dbReference type="EMBL" id="QMW01759.1"/>
    </source>
</evidence>
<dbReference type="Proteomes" id="UP000515369">
    <property type="component" value="Chromosome"/>
</dbReference>
<evidence type="ECO:0000256" key="2">
    <source>
        <dbReference type="ARBA" id="ARBA00012438"/>
    </source>
</evidence>
<dbReference type="SMART" id="SM00448">
    <property type="entry name" value="REC"/>
    <property type="match status" value="1"/>
</dbReference>
<evidence type="ECO:0000259" key="10">
    <source>
        <dbReference type="PROSITE" id="PS01124"/>
    </source>
</evidence>
<keyword evidence="6" id="KW-0805">Transcription regulation</keyword>
<dbReference type="SMART" id="SM00387">
    <property type="entry name" value="HATPase_c"/>
    <property type="match status" value="1"/>
</dbReference>
<dbReference type="InterPro" id="IPR009057">
    <property type="entry name" value="Homeodomain-like_sf"/>
</dbReference>
<dbReference type="Gene3D" id="2.60.40.2380">
    <property type="match status" value="1"/>
</dbReference>
<feature type="domain" description="HTH araC/xylS-type" evidence="10">
    <location>
        <begin position="856"/>
        <end position="954"/>
    </location>
</feature>
<organism evidence="13 14">
    <name type="scientific">Spirosoma foliorum</name>
    <dbReference type="NCBI Taxonomy" id="2710596"/>
    <lineage>
        <taxon>Bacteria</taxon>
        <taxon>Pseudomonadati</taxon>
        <taxon>Bacteroidota</taxon>
        <taxon>Cytophagia</taxon>
        <taxon>Cytophagales</taxon>
        <taxon>Cytophagaceae</taxon>
        <taxon>Spirosoma</taxon>
    </lineage>
</organism>
<dbReference type="Pfam" id="PF02518">
    <property type="entry name" value="HATPase_c"/>
    <property type="match status" value="1"/>
</dbReference>
<evidence type="ECO:0000256" key="4">
    <source>
        <dbReference type="ARBA" id="ARBA00022679"/>
    </source>
</evidence>
<dbReference type="CDD" id="cd00082">
    <property type="entry name" value="HisKA"/>
    <property type="match status" value="1"/>
</dbReference>
<feature type="transmembrane region" description="Helical" evidence="9">
    <location>
        <begin position="227"/>
        <end position="247"/>
    </location>
</feature>
<evidence type="ECO:0000313" key="14">
    <source>
        <dbReference type="Proteomes" id="UP000515369"/>
    </source>
</evidence>
<keyword evidence="4" id="KW-0808">Transferase</keyword>
<feature type="domain" description="Response regulatory" evidence="12">
    <location>
        <begin position="697"/>
        <end position="812"/>
    </location>
</feature>
<accession>A0A7G5GSB7</accession>
<dbReference type="GO" id="GO:0043565">
    <property type="term" value="F:sequence-specific DNA binding"/>
    <property type="evidence" value="ECO:0007669"/>
    <property type="project" value="InterPro"/>
</dbReference>
<evidence type="ECO:0000256" key="1">
    <source>
        <dbReference type="ARBA" id="ARBA00000085"/>
    </source>
</evidence>